<reference evidence="1" key="1">
    <citation type="submission" date="2021-06" db="EMBL/GenBank/DDBJ databases">
        <authorList>
            <person name="Kallberg Y."/>
            <person name="Tangrot J."/>
            <person name="Rosling A."/>
        </authorList>
    </citation>
    <scope>NUCLEOTIDE SEQUENCE</scope>
    <source>
        <strain evidence="1">AU212A</strain>
    </source>
</reference>
<protein>
    <submittedName>
        <fullName evidence="1">11056_t:CDS:1</fullName>
    </submittedName>
</protein>
<gene>
    <name evidence="1" type="ORF">SCALOS_LOCUS2672</name>
</gene>
<proteinExistence type="predicted"/>
<dbReference type="EMBL" id="CAJVPM010002478">
    <property type="protein sequence ID" value="CAG8487015.1"/>
    <property type="molecule type" value="Genomic_DNA"/>
</dbReference>
<name>A0ACA9KQ81_9GLOM</name>
<organism evidence="1 2">
    <name type="scientific">Scutellospora calospora</name>
    <dbReference type="NCBI Taxonomy" id="85575"/>
    <lineage>
        <taxon>Eukaryota</taxon>
        <taxon>Fungi</taxon>
        <taxon>Fungi incertae sedis</taxon>
        <taxon>Mucoromycota</taxon>
        <taxon>Glomeromycotina</taxon>
        <taxon>Glomeromycetes</taxon>
        <taxon>Diversisporales</taxon>
        <taxon>Gigasporaceae</taxon>
        <taxon>Scutellospora</taxon>
    </lineage>
</organism>
<evidence type="ECO:0000313" key="2">
    <source>
        <dbReference type="Proteomes" id="UP000789860"/>
    </source>
</evidence>
<dbReference type="Proteomes" id="UP000789860">
    <property type="component" value="Unassembled WGS sequence"/>
</dbReference>
<comment type="caution">
    <text evidence="1">The sequence shown here is derived from an EMBL/GenBank/DDBJ whole genome shotgun (WGS) entry which is preliminary data.</text>
</comment>
<keyword evidence="2" id="KW-1185">Reference proteome</keyword>
<sequence>MANRGQPTFNTNSQRTHHNPNMFIQPQQAQARDKLQQNNFDEKRHKKVVSHRRKPMENEKDKQKAEYETSRNELKSLLAQFGSKAKAADDLDKDVSKLHSNIENLLEKVQGKANKLPQSPSTVIEQRHTNKFLKIWKDFISYVFFPFKLLLSVIRRLYCGINCTIILMIILLIECFVIFLIWTIKRSHHAYLYVEPYEPIVHGTYDIDQTESWKLLRTITDLILNFFSEILNGGRGFGSPNYDGSVPI</sequence>
<evidence type="ECO:0000313" key="1">
    <source>
        <dbReference type="EMBL" id="CAG8487015.1"/>
    </source>
</evidence>
<accession>A0ACA9KQ81</accession>